<comment type="caution">
    <text evidence="2">The sequence shown here is derived from an EMBL/GenBank/DDBJ whole genome shotgun (WGS) entry which is preliminary data.</text>
</comment>
<reference evidence="2 3" key="1">
    <citation type="journal article" date="2016" name="Antonie Van Leeuwenhoek">
        <title>Lysinibacillus endophyticus sp. nov., an indole-3-acetic acid producing endophytic bacterium isolated from corn root (Zea mays cv. Xinken-5).</title>
        <authorList>
            <person name="Yu J."/>
            <person name="Guan X."/>
            <person name="Liu C."/>
            <person name="Xiang W."/>
            <person name="Yu Z."/>
            <person name="Liu X."/>
            <person name="Wang G."/>
        </authorList>
    </citation>
    <scope>NUCLEOTIDE SEQUENCE [LARGE SCALE GENOMIC DNA]</scope>
    <source>
        <strain evidence="2 3">DSM 100506</strain>
    </source>
</reference>
<proteinExistence type="predicted"/>
<keyword evidence="3" id="KW-1185">Reference proteome</keyword>
<sequence length="206" mass="24228">MHKALDSNEIEQLRQFRFATKLESSELSIELNRLKDETELLRYLENLGPHIGSPNLKVTSSVFIKRYAFLAVIYFHAFTTWNKKLDVSFDNLILQTKNEEGNWLPTIYFKDMGVIEVMEDRSSRRDEVLKKLFSDNIDVLINLLSKVTKQSKRILWENISIYIFWLYEIVLSNSDNAYLRNLAKEDFYYIVHEAPGSLFGAIRPIH</sequence>
<organism evidence="2 3">
    <name type="scientific">Ureibacillus endophyticus</name>
    <dbReference type="NCBI Taxonomy" id="1978490"/>
    <lineage>
        <taxon>Bacteria</taxon>
        <taxon>Bacillati</taxon>
        <taxon>Bacillota</taxon>
        <taxon>Bacilli</taxon>
        <taxon>Bacillales</taxon>
        <taxon>Caryophanaceae</taxon>
        <taxon>Ureibacillus</taxon>
    </lineage>
</organism>
<accession>A0A494YUA7</accession>
<feature type="domain" description="Aerobactin siderophore biosynthesis IucA/IucC-like C-terminal" evidence="1">
    <location>
        <begin position="63"/>
        <end position="170"/>
    </location>
</feature>
<evidence type="ECO:0000313" key="3">
    <source>
        <dbReference type="Proteomes" id="UP000272238"/>
    </source>
</evidence>
<dbReference type="AlphaFoldDB" id="A0A494YUA7"/>
<dbReference type="InterPro" id="IPR022770">
    <property type="entry name" value="IucA/IucC-like_C"/>
</dbReference>
<dbReference type="GO" id="GO:0003824">
    <property type="term" value="F:catalytic activity"/>
    <property type="evidence" value="ECO:0007669"/>
    <property type="project" value="UniProtKB-ARBA"/>
</dbReference>
<dbReference type="Pfam" id="PF06276">
    <property type="entry name" value="FhuF"/>
    <property type="match status" value="1"/>
</dbReference>
<dbReference type="EMBL" id="RBZN01000060">
    <property type="protein sequence ID" value="RKQ13597.1"/>
    <property type="molecule type" value="Genomic_DNA"/>
</dbReference>
<name>A0A494YUA7_9BACL</name>
<dbReference type="RefSeq" id="WP_121215778.1">
    <property type="nucleotide sequence ID" value="NZ_JAMYWW010000001.1"/>
</dbReference>
<evidence type="ECO:0000259" key="1">
    <source>
        <dbReference type="Pfam" id="PF06276"/>
    </source>
</evidence>
<protein>
    <submittedName>
        <fullName evidence="2">Iron reductase</fullName>
    </submittedName>
</protein>
<gene>
    <name evidence="2" type="ORF">D8M03_15760</name>
</gene>
<evidence type="ECO:0000313" key="2">
    <source>
        <dbReference type="EMBL" id="RKQ13597.1"/>
    </source>
</evidence>
<dbReference type="Proteomes" id="UP000272238">
    <property type="component" value="Unassembled WGS sequence"/>
</dbReference>
<dbReference type="OrthoDB" id="5870636at2"/>